<dbReference type="AlphaFoldDB" id="Q6ML80"/>
<gene>
    <name evidence="2" type="ordered locus">Bd2137</name>
</gene>
<sequence>MNPAEGHHYFMLKFKIFLALSLCTLFAACSPMSSMTANKRDAEFYGRFVNQSDQMSSAAEKLDQVKLLETGSEYPMRMALFANGKFYYQVDKLGDGQGLWDVSDGVLRLRAVRPLFDMHLFVSGAQAEGDETVIRFIDRHGFNSIKIQLRDPELLKQQGVVLPALPLYQASEKDI</sequence>
<evidence type="ECO:0008006" key="4">
    <source>
        <dbReference type="Google" id="ProtNLM"/>
    </source>
</evidence>
<dbReference type="EMBL" id="BX842651">
    <property type="protein sequence ID" value="CAE79977.1"/>
    <property type="molecule type" value="Genomic_DNA"/>
</dbReference>
<name>Q6ML80_BDEBA</name>
<feature type="chain" id="PRO_5004278314" description="Lipoprotein" evidence="1">
    <location>
        <begin position="28"/>
        <end position="175"/>
    </location>
</feature>
<evidence type="ECO:0000256" key="1">
    <source>
        <dbReference type="SAM" id="SignalP"/>
    </source>
</evidence>
<evidence type="ECO:0000313" key="3">
    <source>
        <dbReference type="Proteomes" id="UP000008080"/>
    </source>
</evidence>
<dbReference type="STRING" id="264462.Bd2137"/>
<reference evidence="2 3" key="1">
    <citation type="journal article" date="2004" name="Science">
        <title>A predator unmasked: life cycle of Bdellovibrio bacteriovorus from a genomic perspective.</title>
        <authorList>
            <person name="Rendulic S."/>
            <person name="Jagtap P."/>
            <person name="Rosinus A."/>
            <person name="Eppinger M."/>
            <person name="Baar C."/>
            <person name="Lanz C."/>
            <person name="Keller H."/>
            <person name="Lambert C."/>
            <person name="Evans K.J."/>
            <person name="Goesmann A."/>
            <person name="Meyer F."/>
            <person name="Sockett R.E."/>
            <person name="Schuster S.C."/>
        </authorList>
    </citation>
    <scope>NUCLEOTIDE SEQUENCE [LARGE SCALE GENOMIC DNA]</scope>
    <source>
        <strain evidence="3">ATCC 15356 / DSM 50701 / NCIMB 9529 / HD100</strain>
    </source>
</reference>
<organism evidence="2 3">
    <name type="scientific">Bdellovibrio bacteriovorus (strain ATCC 15356 / DSM 50701 / NCIMB 9529 / HD100)</name>
    <dbReference type="NCBI Taxonomy" id="264462"/>
    <lineage>
        <taxon>Bacteria</taxon>
        <taxon>Pseudomonadati</taxon>
        <taxon>Bdellovibrionota</taxon>
        <taxon>Bdellovibrionia</taxon>
        <taxon>Bdellovibrionales</taxon>
        <taxon>Pseudobdellovibrionaceae</taxon>
        <taxon>Bdellovibrio</taxon>
    </lineage>
</organism>
<keyword evidence="3" id="KW-1185">Reference proteome</keyword>
<dbReference type="Proteomes" id="UP000008080">
    <property type="component" value="Chromosome"/>
</dbReference>
<keyword evidence="1" id="KW-0732">Signal</keyword>
<dbReference type="HOGENOM" id="CLU_1674483_0_0_7"/>
<feature type="signal peptide" evidence="1">
    <location>
        <begin position="1"/>
        <end position="27"/>
    </location>
</feature>
<proteinExistence type="predicted"/>
<accession>Q6ML80</accession>
<dbReference type="eggNOG" id="ENOG503197A">
    <property type="taxonomic scope" value="Bacteria"/>
</dbReference>
<protein>
    <recommendedName>
        <fullName evidence="4">Lipoprotein</fullName>
    </recommendedName>
</protein>
<dbReference type="KEGG" id="bba:Bd2137"/>
<evidence type="ECO:0000313" key="2">
    <source>
        <dbReference type="EMBL" id="CAE79977.1"/>
    </source>
</evidence>